<dbReference type="InterPro" id="IPR006968">
    <property type="entry name" value="RUS_fam"/>
</dbReference>
<evidence type="ECO:0000313" key="5">
    <source>
        <dbReference type="Proteomes" id="UP001445335"/>
    </source>
</evidence>
<dbReference type="AlphaFoldDB" id="A0AAW1S8U6"/>
<dbReference type="EMBL" id="JALJOU010000009">
    <property type="protein sequence ID" value="KAK9841961.1"/>
    <property type="molecule type" value="Genomic_DNA"/>
</dbReference>
<feature type="domain" description="Protein root UVB sensitive/RUS" evidence="3">
    <location>
        <begin position="108"/>
        <end position="346"/>
    </location>
</feature>
<dbReference type="PANTHER" id="PTHR12770">
    <property type="entry name" value="RUS1 FAMILY PROTEIN C16ORF58"/>
    <property type="match status" value="1"/>
</dbReference>
<dbReference type="InterPro" id="IPR054549">
    <property type="entry name" value="UVB_sens_RUS_dom"/>
</dbReference>
<dbReference type="PANTHER" id="PTHR12770:SF29">
    <property type="entry name" value="PROTEIN ROOT UVB SENSITIVE 4"/>
    <property type="match status" value="1"/>
</dbReference>
<keyword evidence="5" id="KW-1185">Reference proteome</keyword>
<comment type="similarity">
    <text evidence="1">Belongs to the RUS1 family.</text>
</comment>
<comment type="caution">
    <text evidence="4">The sequence shown here is derived from an EMBL/GenBank/DDBJ whole genome shotgun (WGS) entry which is preliminary data.</text>
</comment>
<feature type="region of interest" description="Disordered" evidence="2">
    <location>
        <begin position="458"/>
        <end position="487"/>
    </location>
</feature>
<dbReference type="Proteomes" id="UP001445335">
    <property type="component" value="Unassembled WGS sequence"/>
</dbReference>
<evidence type="ECO:0000313" key="4">
    <source>
        <dbReference type="EMBL" id="KAK9841961.1"/>
    </source>
</evidence>
<evidence type="ECO:0000256" key="2">
    <source>
        <dbReference type="SAM" id="MobiDB-lite"/>
    </source>
</evidence>
<protein>
    <recommendedName>
        <fullName evidence="3">Protein root UVB sensitive/RUS domain-containing protein</fullName>
    </recommendedName>
</protein>
<proteinExistence type="inferred from homology"/>
<evidence type="ECO:0000259" key="3">
    <source>
        <dbReference type="Pfam" id="PF04884"/>
    </source>
</evidence>
<dbReference type="Pfam" id="PF04884">
    <property type="entry name" value="UVB_sens_prot"/>
    <property type="match status" value="1"/>
</dbReference>
<evidence type="ECO:0000256" key="1">
    <source>
        <dbReference type="ARBA" id="ARBA00007558"/>
    </source>
</evidence>
<reference evidence="4 5" key="1">
    <citation type="journal article" date="2024" name="Nat. Commun.">
        <title>Phylogenomics reveals the evolutionary origins of lichenization in chlorophyte algae.</title>
        <authorList>
            <person name="Puginier C."/>
            <person name="Libourel C."/>
            <person name="Otte J."/>
            <person name="Skaloud P."/>
            <person name="Haon M."/>
            <person name="Grisel S."/>
            <person name="Petersen M."/>
            <person name="Berrin J.G."/>
            <person name="Delaux P.M."/>
            <person name="Dal Grande F."/>
            <person name="Keller J."/>
        </authorList>
    </citation>
    <scope>NUCLEOTIDE SEQUENCE [LARGE SCALE GENOMIC DNA]</scope>
    <source>
        <strain evidence="4 5">SAG 245.80</strain>
    </source>
</reference>
<organism evidence="4 5">
    <name type="scientific">Elliptochloris bilobata</name>
    <dbReference type="NCBI Taxonomy" id="381761"/>
    <lineage>
        <taxon>Eukaryota</taxon>
        <taxon>Viridiplantae</taxon>
        <taxon>Chlorophyta</taxon>
        <taxon>core chlorophytes</taxon>
        <taxon>Trebouxiophyceae</taxon>
        <taxon>Trebouxiophyceae incertae sedis</taxon>
        <taxon>Elliptochloris clade</taxon>
        <taxon>Elliptochloris</taxon>
    </lineage>
</organism>
<feature type="region of interest" description="Disordered" evidence="2">
    <location>
        <begin position="39"/>
        <end position="63"/>
    </location>
</feature>
<accession>A0AAW1S8U6</accession>
<gene>
    <name evidence="4" type="ORF">WJX81_001250</name>
</gene>
<name>A0AAW1S8U6_9CHLO</name>
<sequence>MDLQPRRLLSLRKHVIVPPLFASLGSVLGWGRGRRRAARRSQAEAAAQRPKEGAGEGSSDDPALHCRVLPVGAVRGGRHSRYVWDGRVIRAMDPGELSTHNGRLQKRLMRMREAVVAAFLPARGEVTEDYWGYARWRAGHRLFSSMLQNFATQSLLLAVGVGAQRSLPAAAAINWILKDGLGRLGRLSVAARFGHSFDSDLKRFRFATSLLFSGSIALEYLTPLWPGRFLLMASVANVGKSIGLTTYISTQPSFGKSFARGENLADITAKAQAQQMVMDTAGLLACVALMSAVRARPHAQRLLPLAMLPLLAAGDLWSIWHELKSIHLRSLNRERAEMTAEAWLRDGQVPSAQQVSQEEPLLLPSRVGGGALPLRIAPLETAAADPAGLMRLLERHRGQRYLLAYTARPPGWRSLLQRLPGCDGSGGGLALALREDARPEDVLTGVLQASILRRALAAQPGGGPGEPEGLAHEAGLTPQPAAGASRARLRGPLETREVDAALAASNAAAREQAAKFMAALAAGDWQVGSFMLGASVARCGYFEAGL</sequence>